<dbReference type="InterPro" id="IPR020667">
    <property type="entry name" value="DNA_mismatch_repair_MutL"/>
</dbReference>
<reference evidence="8 9" key="1">
    <citation type="submission" date="2024-01" db="EMBL/GenBank/DDBJ databases">
        <title>Multi-omics insights into the function and evolution of sodium benzoate biodegradation pathways in Benzoatithermus flavus gen. nov., sp. nov. from hot spring.</title>
        <authorList>
            <person name="Hu C.-J."/>
            <person name="Li W.-J."/>
        </authorList>
    </citation>
    <scope>NUCLEOTIDE SEQUENCE [LARGE SCALE GENOMIC DNA]</scope>
    <source>
        <strain evidence="8 9">SYSU G07066</strain>
    </source>
</reference>
<keyword evidence="4 5" id="KW-0234">DNA repair</keyword>
<dbReference type="InterPro" id="IPR020568">
    <property type="entry name" value="Ribosomal_Su5_D2-typ_SF"/>
</dbReference>
<evidence type="ECO:0000259" key="7">
    <source>
        <dbReference type="SMART" id="SM01340"/>
    </source>
</evidence>
<comment type="similarity">
    <text evidence="1 5">Belongs to the DNA mismatch repair MutL/HexB family.</text>
</comment>
<comment type="function">
    <text evidence="5">This protein is involved in the repair of mismatches in DNA. It is required for dam-dependent methyl-directed DNA mismatch repair. May act as a 'molecular matchmaker', a protein that promotes the formation of a stable complex between two or more DNA-binding proteins in an ATP-dependent manner without itself being part of a final effector complex.</text>
</comment>
<dbReference type="GO" id="GO:0004519">
    <property type="term" value="F:endonuclease activity"/>
    <property type="evidence" value="ECO:0007669"/>
    <property type="project" value="UniProtKB-KW"/>
</dbReference>
<comment type="caution">
    <text evidence="8">The sequence shown here is derived from an EMBL/GenBank/DDBJ whole genome shotgun (WGS) entry which is preliminary data.</text>
</comment>
<keyword evidence="8" id="KW-0378">Hydrolase</keyword>
<dbReference type="Gene3D" id="3.30.1370.100">
    <property type="entry name" value="MutL, C-terminal domain, regulatory subdomain"/>
    <property type="match status" value="1"/>
</dbReference>
<dbReference type="InterPro" id="IPR042120">
    <property type="entry name" value="MutL_C_dimsub"/>
</dbReference>
<keyword evidence="3 5" id="KW-0227">DNA damage</keyword>
<dbReference type="SUPFAM" id="SSF54211">
    <property type="entry name" value="Ribosomal protein S5 domain 2-like"/>
    <property type="match status" value="1"/>
</dbReference>
<feature type="domain" description="DNA mismatch repair protein S5" evidence="7">
    <location>
        <begin position="212"/>
        <end position="330"/>
    </location>
</feature>
<dbReference type="Gene3D" id="3.30.565.10">
    <property type="entry name" value="Histidine kinase-like ATPase, C-terminal domain"/>
    <property type="match status" value="1"/>
</dbReference>
<dbReference type="InterPro" id="IPR042121">
    <property type="entry name" value="MutL_C_regsub"/>
</dbReference>
<dbReference type="PROSITE" id="PS00058">
    <property type="entry name" value="DNA_MISMATCH_REPAIR_1"/>
    <property type="match status" value="1"/>
</dbReference>
<dbReference type="PANTHER" id="PTHR10073">
    <property type="entry name" value="DNA MISMATCH REPAIR PROTEIN MLH, PMS, MUTL"/>
    <property type="match status" value="1"/>
</dbReference>
<evidence type="ECO:0000256" key="5">
    <source>
        <dbReference type="HAMAP-Rule" id="MF_00149"/>
    </source>
</evidence>
<dbReference type="PANTHER" id="PTHR10073:SF12">
    <property type="entry name" value="DNA MISMATCH REPAIR PROTEIN MLH1"/>
    <property type="match status" value="1"/>
</dbReference>
<accession>A0ABU8XSP6</accession>
<dbReference type="Gene3D" id="3.30.230.10">
    <property type="match status" value="1"/>
</dbReference>
<organism evidence="8 9">
    <name type="scientific">Benzoatithermus flavus</name>
    <dbReference type="NCBI Taxonomy" id="3108223"/>
    <lineage>
        <taxon>Bacteria</taxon>
        <taxon>Pseudomonadati</taxon>
        <taxon>Pseudomonadota</taxon>
        <taxon>Alphaproteobacteria</taxon>
        <taxon>Geminicoccales</taxon>
        <taxon>Geminicoccaceae</taxon>
        <taxon>Benzoatithermus</taxon>
    </lineage>
</organism>
<dbReference type="Gene3D" id="3.30.1540.20">
    <property type="entry name" value="MutL, C-terminal domain, dimerisation subdomain"/>
    <property type="match status" value="1"/>
</dbReference>
<dbReference type="Proteomes" id="UP001375743">
    <property type="component" value="Unassembled WGS sequence"/>
</dbReference>
<dbReference type="InterPro" id="IPR014762">
    <property type="entry name" value="DNA_mismatch_repair_CS"/>
</dbReference>
<dbReference type="Pfam" id="PF08676">
    <property type="entry name" value="MutL_C"/>
    <property type="match status" value="1"/>
</dbReference>
<proteinExistence type="inferred from homology"/>
<dbReference type="SUPFAM" id="SSF55874">
    <property type="entry name" value="ATPase domain of HSP90 chaperone/DNA topoisomerase II/histidine kinase"/>
    <property type="match status" value="1"/>
</dbReference>
<keyword evidence="8" id="KW-0255">Endonuclease</keyword>
<dbReference type="InterPro" id="IPR002099">
    <property type="entry name" value="MutL/Mlh/PMS"/>
</dbReference>
<evidence type="ECO:0000313" key="9">
    <source>
        <dbReference type="Proteomes" id="UP001375743"/>
    </source>
</evidence>
<name>A0ABU8XSP6_9PROT</name>
<dbReference type="CDD" id="cd16926">
    <property type="entry name" value="HATPase_MutL-MLH-PMS-like"/>
    <property type="match status" value="1"/>
</dbReference>
<keyword evidence="8" id="KW-0540">Nuclease</keyword>
<protein>
    <recommendedName>
        <fullName evidence="2 5">DNA mismatch repair protein MutL</fullName>
    </recommendedName>
</protein>
<dbReference type="InterPro" id="IPR037198">
    <property type="entry name" value="MutL_C_sf"/>
</dbReference>
<dbReference type="Pfam" id="PF02518">
    <property type="entry name" value="HATPase_c"/>
    <property type="match status" value="1"/>
</dbReference>
<dbReference type="InterPro" id="IPR003594">
    <property type="entry name" value="HATPase_dom"/>
</dbReference>
<evidence type="ECO:0000256" key="3">
    <source>
        <dbReference type="ARBA" id="ARBA00022763"/>
    </source>
</evidence>
<evidence type="ECO:0000256" key="4">
    <source>
        <dbReference type="ARBA" id="ARBA00023204"/>
    </source>
</evidence>
<dbReference type="InterPro" id="IPR038973">
    <property type="entry name" value="MutL/Mlh/Pms-like"/>
</dbReference>
<dbReference type="EMBL" id="JBBLZC010000013">
    <property type="protein sequence ID" value="MEK0084230.1"/>
    <property type="molecule type" value="Genomic_DNA"/>
</dbReference>
<dbReference type="InterPro" id="IPR036890">
    <property type="entry name" value="HATPase_C_sf"/>
</dbReference>
<dbReference type="SMART" id="SM01340">
    <property type="entry name" value="DNA_mis_repair"/>
    <property type="match status" value="1"/>
</dbReference>
<evidence type="ECO:0000256" key="2">
    <source>
        <dbReference type="ARBA" id="ARBA00021975"/>
    </source>
</evidence>
<dbReference type="InterPro" id="IPR013507">
    <property type="entry name" value="DNA_mismatch_S5_2-like"/>
</dbReference>
<gene>
    <name evidence="5 8" type="primary">mutL</name>
    <name evidence="8" type="ORF">U1T56_13790</name>
</gene>
<dbReference type="InterPro" id="IPR014721">
    <property type="entry name" value="Ribsml_uS5_D2-typ_fold_subgr"/>
</dbReference>
<evidence type="ECO:0000313" key="8">
    <source>
        <dbReference type="EMBL" id="MEK0084230.1"/>
    </source>
</evidence>
<sequence>MIRRLPEAVANRIAAGEVVERPASVVKELVENAIDAGASRIEVALEAGGKGLVLVIDDGCGMAPDDLPLAVERHATSKLADDQLVRITTLGFRGEALPSIASVSRLRLVSRTAAMAEAWALEVAGGEPGRPAPAAGPRGTRVEVRDLFFKVPARLKFLRSDRSEAEAAEEVVRRLALARPELAFALQVDGRPVWRAEPGGGGPFADALLHRLGTVMGREFVANAVEIDAEREGILLRGFVGLPTFSRKDARQQHLFVNRRPVQDRLLKQALRAAYSDLLFHDRQPVAALFLELPPELVDVNVHPAKAEVRFRDPGLVRGLVVGALKRALAEHGHRSATSTGTATLGTFRPGTSAVPAGRAGRSGLAETGPAFTPAAAQAALVVAAPSARAAPEPEPAASRFPLGAARAQLHRTYILAETEDAVILVDQHAAHERIVYERLKAELRAGAVRRQILLIPEVVELDPAEQRRITARAGELARLGLVVEPFGAGAVLVREVPAILGEIAVDRLLKDIAGDLVELDQALGLEEALEAVLASVACHGSVRAGRRLHVEEMNALLRQMEATPYSGQCNHGRPTYIELKREDIERLFGRRG</sequence>
<evidence type="ECO:0000259" key="6">
    <source>
        <dbReference type="SMART" id="SM00853"/>
    </source>
</evidence>
<dbReference type="InterPro" id="IPR014790">
    <property type="entry name" value="MutL_C"/>
</dbReference>
<keyword evidence="9" id="KW-1185">Reference proteome</keyword>
<dbReference type="SMART" id="SM00853">
    <property type="entry name" value="MutL_C"/>
    <property type="match status" value="1"/>
</dbReference>
<dbReference type="HAMAP" id="MF_00149">
    <property type="entry name" value="DNA_mis_repair"/>
    <property type="match status" value="1"/>
</dbReference>
<dbReference type="Pfam" id="PF01119">
    <property type="entry name" value="DNA_mis_repair"/>
    <property type="match status" value="1"/>
</dbReference>
<dbReference type="NCBIfam" id="NF000953">
    <property type="entry name" value="PRK00095.2-4"/>
    <property type="match status" value="1"/>
</dbReference>
<dbReference type="NCBIfam" id="TIGR00585">
    <property type="entry name" value="mutl"/>
    <property type="match status" value="1"/>
</dbReference>
<dbReference type="SUPFAM" id="SSF118116">
    <property type="entry name" value="DNA mismatch repair protein MutL"/>
    <property type="match status" value="1"/>
</dbReference>
<dbReference type="CDD" id="cd00782">
    <property type="entry name" value="MutL_Trans"/>
    <property type="match status" value="1"/>
</dbReference>
<evidence type="ECO:0000256" key="1">
    <source>
        <dbReference type="ARBA" id="ARBA00006082"/>
    </source>
</evidence>
<feature type="domain" description="MutL C-terminal dimerisation" evidence="6">
    <location>
        <begin position="406"/>
        <end position="549"/>
    </location>
</feature>